<protein>
    <submittedName>
        <fullName evidence="2">Uncharacterized protein</fullName>
    </submittedName>
</protein>
<dbReference type="Proteomes" id="UP000045782">
    <property type="component" value="Unassembled WGS sequence"/>
</dbReference>
<name>A0A0U1BRP6_9MYCO</name>
<accession>A0A0U1BRP6</accession>
<feature type="region of interest" description="Disordered" evidence="1">
    <location>
        <begin position="51"/>
        <end position="70"/>
    </location>
</feature>
<proteinExistence type="predicted"/>
<dbReference type="RefSeq" id="WP_049233243.1">
    <property type="nucleotide sequence ID" value="NZ_CP014951.1"/>
</dbReference>
<evidence type="ECO:0000313" key="2">
    <source>
        <dbReference type="EMBL" id="CPV69905.1"/>
    </source>
</evidence>
<dbReference type="EMBL" id="CSWP01000012">
    <property type="protein sequence ID" value="CPV69905.1"/>
    <property type="molecule type" value="Genomic_DNA"/>
</dbReference>
<sequence length="116" mass="12960">MRNGSLQNLVAANTRSANPEVGMGATIMMWSDRHATTIVAINERGATVRVQQDRATRTDDHGISDSQSYAYAPNPEATVQTFTLRKTGRWIRKGESEKSGTVLLIGRRDEHYDYSF</sequence>
<feature type="compositionally biased region" description="Basic and acidic residues" evidence="1">
    <location>
        <begin position="51"/>
        <end position="63"/>
    </location>
</feature>
<organism evidence="2 3">
    <name type="scientific">Mycobacteroides abscessus</name>
    <dbReference type="NCBI Taxonomy" id="36809"/>
    <lineage>
        <taxon>Bacteria</taxon>
        <taxon>Bacillati</taxon>
        <taxon>Actinomycetota</taxon>
        <taxon>Actinomycetes</taxon>
        <taxon>Mycobacteriales</taxon>
        <taxon>Mycobacteriaceae</taxon>
        <taxon>Mycobacteroides</taxon>
    </lineage>
</organism>
<evidence type="ECO:0000313" key="3">
    <source>
        <dbReference type="Proteomes" id="UP000045782"/>
    </source>
</evidence>
<dbReference type="AlphaFoldDB" id="A0A0U1BRP6"/>
<evidence type="ECO:0000256" key="1">
    <source>
        <dbReference type="SAM" id="MobiDB-lite"/>
    </source>
</evidence>
<gene>
    <name evidence="2" type="ORF">ERS075579_04670</name>
</gene>
<reference evidence="2 3" key="1">
    <citation type="submission" date="2015-03" db="EMBL/GenBank/DDBJ databases">
        <authorList>
            <person name="Murphy D."/>
        </authorList>
    </citation>
    <scope>NUCLEOTIDE SEQUENCE [LARGE SCALE GENOMIC DNA]</scope>
    <source>
        <strain evidence="2 3">PAP088</strain>
    </source>
</reference>